<accession>A0A382UM50</accession>
<dbReference type="EMBL" id="UINC01145251">
    <property type="protein sequence ID" value="SVD35270.1"/>
    <property type="molecule type" value="Genomic_DNA"/>
</dbReference>
<gene>
    <name evidence="1" type="ORF">METZ01_LOCUS388124</name>
</gene>
<organism evidence="1">
    <name type="scientific">marine metagenome</name>
    <dbReference type="NCBI Taxonomy" id="408172"/>
    <lineage>
        <taxon>unclassified sequences</taxon>
        <taxon>metagenomes</taxon>
        <taxon>ecological metagenomes</taxon>
    </lineage>
</organism>
<reference evidence="1" key="1">
    <citation type="submission" date="2018-05" db="EMBL/GenBank/DDBJ databases">
        <authorList>
            <person name="Lanie J.A."/>
            <person name="Ng W.-L."/>
            <person name="Kazmierczak K.M."/>
            <person name="Andrzejewski T.M."/>
            <person name="Davidsen T.M."/>
            <person name="Wayne K.J."/>
            <person name="Tettelin H."/>
            <person name="Glass J.I."/>
            <person name="Rusch D."/>
            <person name="Podicherti R."/>
            <person name="Tsui H.-C.T."/>
            <person name="Winkler M.E."/>
        </authorList>
    </citation>
    <scope>NUCLEOTIDE SEQUENCE</scope>
</reference>
<feature type="non-terminal residue" evidence="1">
    <location>
        <position position="1"/>
    </location>
</feature>
<sequence>FGHLRPPPQTSVTTTLNCILQHNPHPARAVHSTVQESCQTTPSCEALQRGARPLSRGIADTKR</sequence>
<protein>
    <submittedName>
        <fullName evidence="1">Uncharacterized protein</fullName>
    </submittedName>
</protein>
<dbReference type="AlphaFoldDB" id="A0A382UM50"/>
<name>A0A382UM50_9ZZZZ</name>
<proteinExistence type="predicted"/>
<evidence type="ECO:0000313" key="1">
    <source>
        <dbReference type="EMBL" id="SVD35270.1"/>
    </source>
</evidence>